<sequence>MSAGVENGYSFAVPHSFSADSDAAVGVAWALVARPSRWSEWAPHVCGAWGLGSPEVQAGRRGAARLLWIVPVPASISAKTPGRSWTWRVGPMTLDHAVEAHGAGSRITMTMSAPGPLDSVLAATYGPVVRTLVRRLARVAGER</sequence>
<dbReference type="InterPro" id="IPR023393">
    <property type="entry name" value="START-like_dom_sf"/>
</dbReference>
<dbReference type="InterPro" id="IPR019587">
    <property type="entry name" value="Polyketide_cyclase/dehydratase"/>
</dbReference>
<dbReference type="Gene3D" id="3.30.530.20">
    <property type="match status" value="1"/>
</dbReference>
<dbReference type="Proteomes" id="UP000186108">
    <property type="component" value="Chromosome"/>
</dbReference>
<dbReference type="CDD" id="cd07812">
    <property type="entry name" value="SRPBCC"/>
    <property type="match status" value="1"/>
</dbReference>
<evidence type="ECO:0008006" key="3">
    <source>
        <dbReference type="Google" id="ProtNLM"/>
    </source>
</evidence>
<evidence type="ECO:0000313" key="1">
    <source>
        <dbReference type="EMBL" id="ANS27649.1"/>
    </source>
</evidence>
<gene>
    <name evidence="1" type="ORF">R1CP_14725</name>
</gene>
<dbReference type="PATRIC" id="fig|37919.13.peg.3027"/>
<dbReference type="Pfam" id="PF10604">
    <property type="entry name" value="Polyketide_cyc2"/>
    <property type="match status" value="1"/>
</dbReference>
<organism evidence="1 2">
    <name type="scientific">Rhodococcus opacus</name>
    <name type="common">Nocardia opaca</name>
    <dbReference type="NCBI Taxonomy" id="37919"/>
    <lineage>
        <taxon>Bacteria</taxon>
        <taxon>Bacillati</taxon>
        <taxon>Actinomycetota</taxon>
        <taxon>Actinomycetes</taxon>
        <taxon>Mycobacteriales</taxon>
        <taxon>Nocardiaceae</taxon>
        <taxon>Rhodococcus</taxon>
    </lineage>
</organism>
<reference evidence="1 2" key="1">
    <citation type="submission" date="2014-07" db="EMBL/GenBank/DDBJ databases">
        <authorList>
            <person name="Zhang J.E."/>
            <person name="Yang H."/>
            <person name="Guo J."/>
            <person name="Deng Z."/>
            <person name="Luo H."/>
            <person name="Luo M."/>
            <person name="Zhao B."/>
        </authorList>
    </citation>
    <scope>NUCLEOTIDE SEQUENCE [LARGE SCALE GENOMIC DNA]</scope>
    <source>
        <strain evidence="1 2">1CP</strain>
    </source>
</reference>
<accession>A0A1B1K4X2</accession>
<name>A0A1B1K4X2_RHOOP</name>
<evidence type="ECO:0000313" key="2">
    <source>
        <dbReference type="Proteomes" id="UP000186108"/>
    </source>
</evidence>
<dbReference type="EMBL" id="CP009111">
    <property type="protein sequence ID" value="ANS27649.1"/>
    <property type="molecule type" value="Genomic_DNA"/>
</dbReference>
<protein>
    <recommendedName>
        <fullName evidence="3">Polyketide cyclase</fullName>
    </recommendedName>
</protein>
<proteinExistence type="predicted"/>
<dbReference type="SUPFAM" id="SSF55961">
    <property type="entry name" value="Bet v1-like"/>
    <property type="match status" value="1"/>
</dbReference>
<dbReference type="AlphaFoldDB" id="A0A1B1K4X2"/>